<feature type="transmembrane region" description="Helical" evidence="1">
    <location>
        <begin position="257"/>
        <end position="285"/>
    </location>
</feature>
<keyword evidence="1" id="KW-0812">Transmembrane</keyword>
<dbReference type="AlphaFoldDB" id="A0A7S0F7C9"/>
<keyword evidence="1" id="KW-0472">Membrane</keyword>
<feature type="transmembrane region" description="Helical" evidence="1">
    <location>
        <begin position="40"/>
        <end position="62"/>
    </location>
</feature>
<keyword evidence="1" id="KW-1133">Transmembrane helix</keyword>
<evidence type="ECO:0008006" key="3">
    <source>
        <dbReference type="Google" id="ProtNLM"/>
    </source>
</evidence>
<name>A0A7S0F7C9_9STRA</name>
<organism evidence="2">
    <name type="scientific">Pseudo-nitzschia arenysensis</name>
    <dbReference type="NCBI Taxonomy" id="697910"/>
    <lineage>
        <taxon>Eukaryota</taxon>
        <taxon>Sar</taxon>
        <taxon>Stramenopiles</taxon>
        <taxon>Ochrophyta</taxon>
        <taxon>Bacillariophyta</taxon>
        <taxon>Bacillariophyceae</taxon>
        <taxon>Bacillariophycidae</taxon>
        <taxon>Bacillariales</taxon>
        <taxon>Bacillariaceae</taxon>
        <taxon>Pseudo-nitzschia</taxon>
    </lineage>
</organism>
<feature type="transmembrane region" description="Helical" evidence="1">
    <location>
        <begin position="127"/>
        <end position="148"/>
    </location>
</feature>
<feature type="transmembrane region" description="Helical" evidence="1">
    <location>
        <begin position="155"/>
        <end position="175"/>
    </location>
</feature>
<gene>
    <name evidence="2" type="ORF">PARE0329_LOCUS445</name>
</gene>
<feature type="transmembrane region" description="Helical" evidence="1">
    <location>
        <begin position="181"/>
        <end position="199"/>
    </location>
</feature>
<accession>A0A7S0F7C9</accession>
<evidence type="ECO:0000256" key="1">
    <source>
        <dbReference type="SAM" id="Phobius"/>
    </source>
</evidence>
<sequence length="296" mass="34062">MSSALYNDIVSEWNRLVSEFESLQNGSPFWFESSSEYQKVFKAMAATTASCTTIWIISLHIYGNYFATKETPYEKKAKTSYQVTNLCFNFAIGCLGAYMQYWVLPTLPAYNAASSIERIPGLFDEFYLMPAMQLGYQAWSIPIGILYVGESKEMICHHLGVVLAGSCGAFSHFGFRYWLPFFFGVFELSSVPLAMMNMFNSHPEARKKHPILNHVSRVSFVASFLYIRVWKWLPVGPLYMRNNFFLFLTAEFGATKLFLLLQFLFGVYLGYLQMYWAVMVARLALRFIFGKKKKKA</sequence>
<feature type="transmembrane region" description="Helical" evidence="1">
    <location>
        <begin position="83"/>
        <end position="103"/>
    </location>
</feature>
<reference evidence="2" key="1">
    <citation type="submission" date="2021-01" db="EMBL/GenBank/DDBJ databases">
        <authorList>
            <person name="Corre E."/>
            <person name="Pelletier E."/>
            <person name="Niang G."/>
            <person name="Scheremetjew M."/>
            <person name="Finn R."/>
            <person name="Kale V."/>
            <person name="Holt S."/>
            <person name="Cochrane G."/>
            <person name="Meng A."/>
            <person name="Brown T."/>
            <person name="Cohen L."/>
        </authorList>
    </citation>
    <scope>NUCLEOTIDE SEQUENCE</scope>
    <source>
        <strain evidence="2">B593</strain>
    </source>
</reference>
<protein>
    <recommendedName>
        <fullName evidence="3">TLC domain-containing protein</fullName>
    </recommendedName>
</protein>
<dbReference type="EMBL" id="HBEH01000644">
    <property type="protein sequence ID" value="CAD8343810.1"/>
    <property type="molecule type" value="Transcribed_RNA"/>
</dbReference>
<feature type="transmembrane region" description="Helical" evidence="1">
    <location>
        <begin position="211"/>
        <end position="230"/>
    </location>
</feature>
<evidence type="ECO:0000313" key="2">
    <source>
        <dbReference type="EMBL" id="CAD8343810.1"/>
    </source>
</evidence>
<proteinExistence type="predicted"/>